<feature type="domain" description="NB-ARC" evidence="2">
    <location>
        <begin position="188"/>
        <end position="352"/>
    </location>
</feature>
<dbReference type="Pfam" id="PF00931">
    <property type="entry name" value="NB-ARC"/>
    <property type="match status" value="1"/>
</dbReference>
<dbReference type="AlphaFoldDB" id="A0A2S7Y6A2"/>
<dbReference type="Gene3D" id="3.40.50.300">
    <property type="entry name" value="P-loop containing nucleotide triphosphate hydrolases"/>
    <property type="match status" value="1"/>
</dbReference>
<dbReference type="InterPro" id="IPR002182">
    <property type="entry name" value="NB-ARC"/>
</dbReference>
<dbReference type="GO" id="GO:0043531">
    <property type="term" value="F:ADP binding"/>
    <property type="evidence" value="ECO:0007669"/>
    <property type="project" value="InterPro"/>
</dbReference>
<evidence type="ECO:0000256" key="1">
    <source>
        <dbReference type="SAM" id="Coils"/>
    </source>
</evidence>
<sequence length="925" mass="104752">MDGLSVAASVIAVVDVSVKVITLCSQYSKAVANASADISRLETLLKGLKTTLDHAEALIKAPQGASLSTSQNLQEQLTACHSTLQKLHDKLDGGVARQTKHRLWTRALKWPFSRDEIDSMVSTLEHCHRRIMDGLLIDQTTLLLHVKSGVDGVSAMSEDVSIARQPRFFVPFPRDPDFVPRPAIQTQIHEQLAGKSSRQALFGMGGFGKSQIAIEIAYNVHDSSPEKSVFWIHGASRATLEQSYRSLADNLALPRRHDPKTNILALVCDWLQRDDVAPWLLILDNADNFDTFFSQTEEFPIASYLPKSNNGKTLITSRNLDVAERLTGGHKAIISIPAMESDEALLLLQEKLTSSYNTATATDLIRCLDYIPLADNQAAAYINRRRISIHEYMERFKESDKKRIGLLKHDGGDIRRHESVSNSVVITWEVTFNQIRQESPNAASLLSLLSCFQPQNIPHYMLSGYTECKRRTEDDENDDETLEKDLDVLFAYSLVRASAEPDLYEMHSLVQICTRAWLSGLGQVARWGTLSLQLAAEHFPNGLFETWNRCQLLLPHIERLLEKRPADESQGLDWSVLLMNVSHYMSGKGDYNKPLDFARQSAEIREELLGPNHRMTLDSLDLLAFTYRCQRRFVEAEKLQVRLMETSKTKLGVDHLDTLSRASDLAFTYLSQGRWAEAERLQAQVLEKHEMMLAADHPDILNNIRNMATTFWGRGRLEEAERLGVQVLEKHKSKLGADHLDTLTSMSDIASTYFTQGRLEEAERLQVQLLEKFKTKLGADHPKTLTSMSNVAKTYLTQGRLEEAERLQVQLLEKFKTKLGADHPDTLTSMSYLALIYWHQGRWAEAERLQVPVLEKHKTRLGADHPTTLTIMNNLAFTLHRLGRPHEALELMHSCVCLCQRVLGQSHRYTKIFERTLAMWQQGTE</sequence>
<dbReference type="Proteomes" id="UP000237441">
    <property type="component" value="Unassembled WGS sequence"/>
</dbReference>
<evidence type="ECO:0000313" key="4">
    <source>
        <dbReference type="EMBL" id="PQK11655.1"/>
    </source>
</evidence>
<dbReference type="SUPFAM" id="SSF48452">
    <property type="entry name" value="TPR-like"/>
    <property type="match status" value="2"/>
</dbReference>
<evidence type="ECO:0000259" key="3">
    <source>
        <dbReference type="Pfam" id="PF25000"/>
    </source>
</evidence>
<dbReference type="Gene3D" id="1.25.40.10">
    <property type="entry name" value="Tetratricopeptide repeat domain"/>
    <property type="match status" value="2"/>
</dbReference>
<dbReference type="SUPFAM" id="SSF52540">
    <property type="entry name" value="P-loop containing nucleoside triphosphate hydrolases"/>
    <property type="match status" value="1"/>
</dbReference>
<keyword evidence="1" id="KW-0175">Coiled coil</keyword>
<dbReference type="OrthoDB" id="4868022at2759"/>
<dbReference type="NCBIfam" id="NF040586">
    <property type="entry name" value="FxSxx_TPR"/>
    <property type="match status" value="1"/>
</dbReference>
<dbReference type="PANTHER" id="PTHR46082:SF11">
    <property type="entry name" value="AAA+ ATPASE DOMAIN-CONTAINING PROTEIN-RELATED"/>
    <property type="match status" value="1"/>
</dbReference>
<feature type="domain" description="DUF7779" evidence="3">
    <location>
        <begin position="436"/>
        <end position="518"/>
    </location>
</feature>
<proteinExistence type="predicted"/>
<protein>
    <submittedName>
        <fullName evidence="4">Uncharacterized protein</fullName>
    </submittedName>
</protein>
<dbReference type="Pfam" id="PF25000">
    <property type="entry name" value="DUF7779"/>
    <property type="match status" value="1"/>
</dbReference>
<evidence type="ECO:0000313" key="5">
    <source>
        <dbReference type="Proteomes" id="UP000237441"/>
    </source>
</evidence>
<gene>
    <name evidence="4" type="ORF">BB8028_0003g02790</name>
</gene>
<accession>A0A2S7Y6A2</accession>
<evidence type="ECO:0000259" key="2">
    <source>
        <dbReference type="Pfam" id="PF00931"/>
    </source>
</evidence>
<dbReference type="InterPro" id="IPR053137">
    <property type="entry name" value="NLR-like"/>
</dbReference>
<reference evidence="4 5" key="1">
    <citation type="submission" date="2016-07" db="EMBL/GenBank/DDBJ databases">
        <title>Comparative genomics of the entomopathogenic fungus Beauveria bassiana.</title>
        <authorList>
            <person name="Valero Jimenez C.A."/>
            <person name="Zwaan B.J."/>
            <person name="Van Kan J.A."/>
            <person name="Takken W."/>
            <person name="Debets A.J."/>
            <person name="Schoustra S.E."/>
            <person name="Koenraadt C.J."/>
        </authorList>
    </citation>
    <scope>NUCLEOTIDE SEQUENCE [LARGE SCALE GENOMIC DNA]</scope>
    <source>
        <strain evidence="4 5">ARSEF 8028</strain>
    </source>
</reference>
<dbReference type="PANTHER" id="PTHR46082">
    <property type="entry name" value="ATP/GTP-BINDING PROTEIN-RELATED"/>
    <property type="match status" value="1"/>
</dbReference>
<feature type="coiled-coil region" evidence="1">
    <location>
        <begin position="31"/>
        <end position="58"/>
    </location>
</feature>
<comment type="caution">
    <text evidence="4">The sequence shown here is derived from an EMBL/GenBank/DDBJ whole genome shotgun (WGS) entry which is preliminary data.</text>
</comment>
<dbReference type="InterPro" id="IPR027417">
    <property type="entry name" value="P-loop_NTPase"/>
</dbReference>
<dbReference type="Pfam" id="PF13374">
    <property type="entry name" value="TPR_10"/>
    <property type="match status" value="2"/>
</dbReference>
<name>A0A2S7Y6A2_BEABA</name>
<organism evidence="4 5">
    <name type="scientific">Beauveria bassiana</name>
    <name type="common">White muscardine disease fungus</name>
    <name type="synonym">Tritirachium shiotae</name>
    <dbReference type="NCBI Taxonomy" id="176275"/>
    <lineage>
        <taxon>Eukaryota</taxon>
        <taxon>Fungi</taxon>
        <taxon>Dikarya</taxon>
        <taxon>Ascomycota</taxon>
        <taxon>Pezizomycotina</taxon>
        <taxon>Sordariomycetes</taxon>
        <taxon>Hypocreomycetidae</taxon>
        <taxon>Hypocreales</taxon>
        <taxon>Cordycipitaceae</taxon>
        <taxon>Beauveria</taxon>
    </lineage>
</organism>
<dbReference type="EMBL" id="JRHA01000003">
    <property type="protein sequence ID" value="PQK11655.1"/>
    <property type="molecule type" value="Genomic_DNA"/>
</dbReference>
<dbReference type="Pfam" id="PF13424">
    <property type="entry name" value="TPR_12"/>
    <property type="match status" value="3"/>
</dbReference>
<dbReference type="InterPro" id="IPR011990">
    <property type="entry name" value="TPR-like_helical_dom_sf"/>
</dbReference>
<dbReference type="InterPro" id="IPR056681">
    <property type="entry name" value="DUF7779"/>
</dbReference>